<dbReference type="Gene3D" id="3.40.80.10">
    <property type="entry name" value="Peptidoglycan recognition protein-like"/>
    <property type="match status" value="1"/>
</dbReference>
<organism evidence="4 5">
    <name type="scientific">Vibrio astriarenae</name>
    <dbReference type="NCBI Taxonomy" id="1481923"/>
    <lineage>
        <taxon>Bacteria</taxon>
        <taxon>Pseudomonadati</taxon>
        <taxon>Pseudomonadota</taxon>
        <taxon>Gammaproteobacteria</taxon>
        <taxon>Vibrionales</taxon>
        <taxon>Vibrionaceae</taxon>
        <taxon>Vibrio</taxon>
    </lineage>
</organism>
<dbReference type="Proteomes" id="UP000464262">
    <property type="component" value="Chromosome 2"/>
</dbReference>
<dbReference type="KEGG" id="vas:GT360_15795"/>
<dbReference type="GO" id="GO:0008745">
    <property type="term" value="F:N-acetylmuramoyl-L-alanine amidase activity"/>
    <property type="evidence" value="ECO:0007669"/>
    <property type="project" value="InterPro"/>
</dbReference>
<accession>A0A7Z2T5Z2</accession>
<dbReference type="EMBL" id="CP047476">
    <property type="protein sequence ID" value="QIA65024.1"/>
    <property type="molecule type" value="Genomic_DNA"/>
</dbReference>
<feature type="domain" description="N-acetylmuramoyl-L-alanine amidase" evidence="2">
    <location>
        <begin position="1"/>
        <end position="125"/>
    </location>
</feature>
<dbReference type="SMART" id="SM00701">
    <property type="entry name" value="PGRP"/>
    <property type="match status" value="1"/>
</dbReference>
<dbReference type="InterPro" id="IPR006619">
    <property type="entry name" value="PGRP_domain_met/bac"/>
</dbReference>
<name>A0A7Z2T5Z2_9VIBR</name>
<evidence type="ECO:0000313" key="4">
    <source>
        <dbReference type="EMBL" id="QIA65024.1"/>
    </source>
</evidence>
<dbReference type="SUPFAM" id="SSF55846">
    <property type="entry name" value="N-acetylmuramoyl-L-alanine amidase-like"/>
    <property type="match status" value="1"/>
</dbReference>
<dbReference type="PANTHER" id="PTHR11022:SF41">
    <property type="entry name" value="PEPTIDOGLYCAN-RECOGNITION PROTEIN LC-RELATED"/>
    <property type="match status" value="1"/>
</dbReference>
<sequence>MKRITIHCSATPVTMALDANVIRRWHLARGWSDIGYHWVINRDGRIEAGRSMQRTGAHVRGHNHHNIGVCLVGGVSKQFSPENNFTEAQWDALAQLIVVLSHCYNIPLANIKGHRDYDAAKACPCFDVGDFIYARFHPVIRQPEINPS</sequence>
<dbReference type="PANTHER" id="PTHR11022">
    <property type="entry name" value="PEPTIDOGLYCAN RECOGNITION PROTEIN"/>
    <property type="match status" value="1"/>
</dbReference>
<dbReference type="AlphaFoldDB" id="A0A7Z2T5Z2"/>
<comment type="similarity">
    <text evidence="1">Belongs to the N-acetylmuramoyl-L-alanine amidase 2 family.</text>
</comment>
<evidence type="ECO:0000313" key="5">
    <source>
        <dbReference type="Proteomes" id="UP000464262"/>
    </source>
</evidence>
<dbReference type="InterPro" id="IPR036505">
    <property type="entry name" value="Amidase/PGRP_sf"/>
</dbReference>
<dbReference type="Pfam" id="PF01510">
    <property type="entry name" value="Amidase_2"/>
    <property type="match status" value="1"/>
</dbReference>
<dbReference type="RefSeq" id="WP_164649923.1">
    <property type="nucleotide sequence ID" value="NZ_CP047476.1"/>
</dbReference>
<dbReference type="InterPro" id="IPR015510">
    <property type="entry name" value="PGRP"/>
</dbReference>
<dbReference type="GO" id="GO:0009253">
    <property type="term" value="P:peptidoglycan catabolic process"/>
    <property type="evidence" value="ECO:0007669"/>
    <property type="project" value="InterPro"/>
</dbReference>
<dbReference type="CDD" id="cd06583">
    <property type="entry name" value="PGRP"/>
    <property type="match status" value="1"/>
</dbReference>
<proteinExistence type="inferred from homology"/>
<feature type="domain" description="Peptidoglycan recognition protein family" evidence="3">
    <location>
        <begin position="2"/>
        <end position="118"/>
    </location>
</feature>
<evidence type="ECO:0000256" key="1">
    <source>
        <dbReference type="ARBA" id="ARBA00007553"/>
    </source>
</evidence>
<dbReference type="SMART" id="SM00644">
    <property type="entry name" value="Ami_2"/>
    <property type="match status" value="1"/>
</dbReference>
<gene>
    <name evidence="4" type="ORF">GT360_15795</name>
</gene>
<protein>
    <submittedName>
        <fullName evidence="4">Lysozyme</fullName>
    </submittedName>
</protein>
<reference evidence="4 5" key="1">
    <citation type="submission" date="2020-01" db="EMBL/GenBank/DDBJ databases">
        <title>Whole genome and functional gene identification of agarase of Vibrio HN897.</title>
        <authorList>
            <person name="Liu Y."/>
            <person name="Zhao Z."/>
        </authorList>
    </citation>
    <scope>NUCLEOTIDE SEQUENCE [LARGE SCALE GENOMIC DNA]</scope>
    <source>
        <strain evidence="4 5">HN897</strain>
    </source>
</reference>
<evidence type="ECO:0000259" key="2">
    <source>
        <dbReference type="SMART" id="SM00644"/>
    </source>
</evidence>
<keyword evidence="5" id="KW-1185">Reference proteome</keyword>
<dbReference type="InterPro" id="IPR002502">
    <property type="entry name" value="Amidase_domain"/>
</dbReference>
<dbReference type="GO" id="GO:0008270">
    <property type="term" value="F:zinc ion binding"/>
    <property type="evidence" value="ECO:0007669"/>
    <property type="project" value="InterPro"/>
</dbReference>
<evidence type="ECO:0000259" key="3">
    <source>
        <dbReference type="SMART" id="SM00701"/>
    </source>
</evidence>